<reference evidence="1 2" key="1">
    <citation type="submission" date="2019-01" db="EMBL/GenBank/DDBJ databases">
        <title>A draft genome assembly of the solar-powered sea slug Elysia chlorotica.</title>
        <authorList>
            <person name="Cai H."/>
            <person name="Li Q."/>
            <person name="Fang X."/>
            <person name="Li J."/>
            <person name="Curtis N.E."/>
            <person name="Altenburger A."/>
            <person name="Shibata T."/>
            <person name="Feng M."/>
            <person name="Maeda T."/>
            <person name="Schwartz J.A."/>
            <person name="Shigenobu S."/>
            <person name="Lundholm N."/>
            <person name="Nishiyama T."/>
            <person name="Yang H."/>
            <person name="Hasebe M."/>
            <person name="Li S."/>
            <person name="Pierce S.K."/>
            <person name="Wang J."/>
        </authorList>
    </citation>
    <scope>NUCLEOTIDE SEQUENCE [LARGE SCALE GENOMIC DNA]</scope>
    <source>
        <strain evidence="1">EC2010</strain>
        <tissue evidence="1">Whole organism of an adult</tissue>
    </source>
</reference>
<comment type="caution">
    <text evidence="1">The sequence shown here is derived from an EMBL/GenBank/DDBJ whole genome shotgun (WGS) entry which is preliminary data.</text>
</comment>
<dbReference type="Proteomes" id="UP000271974">
    <property type="component" value="Unassembled WGS sequence"/>
</dbReference>
<dbReference type="AlphaFoldDB" id="A0A3S0ZFY9"/>
<evidence type="ECO:0000313" key="1">
    <source>
        <dbReference type="EMBL" id="RUS78000.1"/>
    </source>
</evidence>
<organism evidence="1 2">
    <name type="scientific">Elysia chlorotica</name>
    <name type="common">Eastern emerald elysia</name>
    <name type="synonym">Sea slug</name>
    <dbReference type="NCBI Taxonomy" id="188477"/>
    <lineage>
        <taxon>Eukaryota</taxon>
        <taxon>Metazoa</taxon>
        <taxon>Spiralia</taxon>
        <taxon>Lophotrochozoa</taxon>
        <taxon>Mollusca</taxon>
        <taxon>Gastropoda</taxon>
        <taxon>Heterobranchia</taxon>
        <taxon>Euthyneura</taxon>
        <taxon>Panpulmonata</taxon>
        <taxon>Sacoglossa</taxon>
        <taxon>Placobranchoidea</taxon>
        <taxon>Plakobranchidae</taxon>
        <taxon>Elysia</taxon>
    </lineage>
</organism>
<protein>
    <submittedName>
        <fullName evidence="1">Uncharacterized protein</fullName>
    </submittedName>
</protein>
<gene>
    <name evidence="1" type="ORF">EGW08_014261</name>
</gene>
<dbReference type="EMBL" id="RQTK01000539">
    <property type="protein sequence ID" value="RUS78000.1"/>
    <property type="molecule type" value="Genomic_DNA"/>
</dbReference>
<name>A0A3S0ZFY9_ELYCH</name>
<evidence type="ECO:0000313" key="2">
    <source>
        <dbReference type="Proteomes" id="UP000271974"/>
    </source>
</evidence>
<proteinExistence type="predicted"/>
<keyword evidence="2" id="KW-1185">Reference proteome</keyword>
<accession>A0A3S0ZFY9</accession>
<sequence>MMKGEVNVDSVHSCKEGGWRTLHPASLHLPFIAAAVLVLSCSGLELSLESDAPPYIGGGAQGSKFDHTKRDQSRLYLQLFLRASQVNSFLCKLFSCVSLSLSLCLSHTHTLTTHTLTKCKHCCLLICKNHKSEINCFYITYHT</sequence>
<feature type="non-terminal residue" evidence="1">
    <location>
        <position position="143"/>
    </location>
</feature>